<feature type="binding site" evidence="4">
    <location>
        <position position="159"/>
    </location>
    <ligand>
        <name>Mg(2+)</name>
        <dbReference type="ChEBI" id="CHEBI:18420"/>
    </ligand>
</feature>
<dbReference type="Pfam" id="PF01596">
    <property type="entry name" value="Methyltransf_3"/>
    <property type="match status" value="1"/>
</dbReference>
<evidence type="ECO:0000256" key="4">
    <source>
        <dbReference type="HAMAP-Rule" id="MF_02217"/>
    </source>
</evidence>
<evidence type="ECO:0000313" key="6">
    <source>
        <dbReference type="Proteomes" id="UP000724657"/>
    </source>
</evidence>
<accession>A0A9E2KZ83</accession>
<evidence type="ECO:0000256" key="3">
    <source>
        <dbReference type="ARBA" id="ARBA00022691"/>
    </source>
</evidence>
<keyword evidence="4" id="KW-0479">Metal-binding</keyword>
<dbReference type="AlphaFoldDB" id="A0A9E2KZ83"/>
<dbReference type="GO" id="GO:0000287">
    <property type="term" value="F:magnesium ion binding"/>
    <property type="evidence" value="ECO:0007669"/>
    <property type="project" value="UniProtKB-UniRule"/>
</dbReference>
<dbReference type="PANTHER" id="PTHR10509">
    <property type="entry name" value="O-METHYLTRANSFERASE-RELATED"/>
    <property type="match status" value="1"/>
</dbReference>
<organism evidence="5 6">
    <name type="scientific">Candidatus Fusobacterium pullicola</name>
    <dbReference type="NCBI Taxonomy" id="2838601"/>
    <lineage>
        <taxon>Bacteria</taxon>
        <taxon>Fusobacteriati</taxon>
        <taxon>Fusobacteriota</taxon>
        <taxon>Fusobacteriia</taxon>
        <taxon>Fusobacteriales</taxon>
        <taxon>Fusobacteriaceae</taxon>
        <taxon>Fusobacterium</taxon>
    </lineage>
</organism>
<reference evidence="5" key="1">
    <citation type="journal article" date="2021" name="PeerJ">
        <title>Extensive microbial diversity within the chicken gut microbiome revealed by metagenomics and culture.</title>
        <authorList>
            <person name="Gilroy R."/>
            <person name="Ravi A."/>
            <person name="Getino M."/>
            <person name="Pursley I."/>
            <person name="Horton D.L."/>
            <person name="Alikhan N.F."/>
            <person name="Baker D."/>
            <person name="Gharbi K."/>
            <person name="Hall N."/>
            <person name="Watson M."/>
            <person name="Adriaenssens E.M."/>
            <person name="Foster-Nyarko E."/>
            <person name="Jarju S."/>
            <person name="Secka A."/>
            <person name="Antonio M."/>
            <person name="Oren A."/>
            <person name="Chaudhuri R.R."/>
            <person name="La Ragione R."/>
            <person name="Hildebrand F."/>
            <person name="Pallen M.J."/>
        </authorList>
    </citation>
    <scope>NUCLEOTIDE SEQUENCE</scope>
    <source>
        <strain evidence="5">A6-441</strain>
    </source>
</reference>
<feature type="binding site" evidence="4">
    <location>
        <position position="132"/>
    </location>
    <ligand>
        <name>S-adenosyl-L-methionine</name>
        <dbReference type="ChEBI" id="CHEBI:59789"/>
    </ligand>
</feature>
<keyword evidence="3 4" id="KW-0949">S-adenosyl-L-methionine</keyword>
<keyword evidence="2 4" id="KW-0808">Transferase</keyword>
<feature type="binding site" evidence="4">
    <location>
        <position position="87"/>
    </location>
    <ligand>
        <name>S-adenosyl-L-methionine</name>
        <dbReference type="ChEBI" id="CHEBI:59789"/>
    </ligand>
</feature>
<dbReference type="PROSITE" id="PS51682">
    <property type="entry name" value="SAM_OMT_I"/>
    <property type="match status" value="1"/>
</dbReference>
<dbReference type="EC" id="2.1.1.-" evidence="4"/>
<dbReference type="GO" id="GO:0030488">
    <property type="term" value="P:tRNA methylation"/>
    <property type="evidence" value="ECO:0007669"/>
    <property type="project" value="UniProtKB-UniRule"/>
</dbReference>
<proteinExistence type="inferred from homology"/>
<gene>
    <name evidence="4" type="primary">trmR</name>
    <name evidence="5" type="ORF">IAA47_05415</name>
</gene>
<feature type="binding site" evidence="4">
    <location>
        <position position="38"/>
    </location>
    <ligand>
        <name>S-adenosyl-L-methionine</name>
        <dbReference type="ChEBI" id="CHEBI:59789"/>
    </ligand>
</feature>
<keyword evidence="1 4" id="KW-0489">Methyltransferase</keyword>
<reference evidence="5" key="2">
    <citation type="submission" date="2021-04" db="EMBL/GenBank/DDBJ databases">
        <authorList>
            <person name="Gilroy R."/>
        </authorList>
    </citation>
    <scope>NUCLEOTIDE SEQUENCE</scope>
    <source>
        <strain evidence="5">A6-441</strain>
    </source>
</reference>
<dbReference type="GO" id="GO:0008171">
    <property type="term" value="F:O-methyltransferase activity"/>
    <property type="evidence" value="ECO:0007669"/>
    <property type="project" value="InterPro"/>
</dbReference>
<dbReference type="Gene3D" id="3.40.50.150">
    <property type="entry name" value="Vaccinia Virus protein VP39"/>
    <property type="match status" value="1"/>
</dbReference>
<dbReference type="CDD" id="cd02440">
    <property type="entry name" value="AdoMet_MTases"/>
    <property type="match status" value="1"/>
</dbReference>
<comment type="subunit">
    <text evidence="4">Homodimer.</text>
</comment>
<evidence type="ECO:0000313" key="5">
    <source>
        <dbReference type="EMBL" id="MBU3842406.1"/>
    </source>
</evidence>
<dbReference type="GO" id="GO:0016300">
    <property type="term" value="F:tRNA (uridine) methyltransferase activity"/>
    <property type="evidence" value="ECO:0007669"/>
    <property type="project" value="UniProtKB-UniRule"/>
</dbReference>
<keyword evidence="4" id="KW-0819">tRNA processing</keyword>
<dbReference type="InterPro" id="IPR043675">
    <property type="entry name" value="TrmR_methyltr"/>
</dbReference>
<evidence type="ECO:0000256" key="2">
    <source>
        <dbReference type="ARBA" id="ARBA00022679"/>
    </source>
</evidence>
<comment type="catalytic activity">
    <reaction evidence="4">
        <text>5-hydroxyuridine(34) in tRNA + S-adenosyl-L-methionine = 5-methoxyuridine(34) in tRNA + S-adenosyl-L-homocysteine + H(+)</text>
        <dbReference type="Rhea" id="RHEA:60524"/>
        <dbReference type="Rhea" id="RHEA-COMP:13381"/>
        <dbReference type="Rhea" id="RHEA-COMP:15591"/>
        <dbReference type="ChEBI" id="CHEBI:15378"/>
        <dbReference type="ChEBI" id="CHEBI:57856"/>
        <dbReference type="ChEBI" id="CHEBI:59789"/>
        <dbReference type="ChEBI" id="CHEBI:136877"/>
        <dbReference type="ChEBI" id="CHEBI:143860"/>
    </reaction>
</comment>
<dbReference type="GO" id="GO:0008757">
    <property type="term" value="F:S-adenosylmethionine-dependent methyltransferase activity"/>
    <property type="evidence" value="ECO:0007669"/>
    <property type="project" value="TreeGrafter"/>
</dbReference>
<keyword evidence="4" id="KW-0460">Magnesium</keyword>
<name>A0A9E2KZ83_9FUSO</name>
<dbReference type="EMBL" id="JAHLFN010000054">
    <property type="protein sequence ID" value="MBU3842406.1"/>
    <property type="molecule type" value="Genomic_DNA"/>
</dbReference>
<dbReference type="SUPFAM" id="SSF53335">
    <property type="entry name" value="S-adenosyl-L-methionine-dependent methyltransferases"/>
    <property type="match status" value="1"/>
</dbReference>
<dbReference type="HAMAP" id="MF_02217">
    <property type="entry name" value="TrmR_methyltr"/>
    <property type="match status" value="1"/>
</dbReference>
<feature type="binding site" evidence="4">
    <location>
        <position position="68"/>
    </location>
    <ligand>
        <name>S-adenosyl-L-methionine</name>
        <dbReference type="ChEBI" id="CHEBI:59789"/>
    </ligand>
</feature>
<sequence>MLEELREANEYIISKIRENDELVLEMEKYAEEHNVPIVTKEVAEYLKFIVRSNNIKNVLEVGTAIGYSGILMAKEIEKNNGKLYTIEIDEERYNLAQENFKKSGLKNIVSMKGDAVEEIKKIDENFDFVFIDASKGHYLEFFEDSYKLLNKNGIIFIDNIMFRGYLYKEYPKRFKTIVRRLNEFIEYLYSRDGGEFVLLPFGDGIGLFCKQIPENTNEEK</sequence>
<dbReference type="InterPro" id="IPR002935">
    <property type="entry name" value="SAM_O-MeTrfase"/>
</dbReference>
<feature type="binding site" evidence="4">
    <location>
        <position position="158"/>
    </location>
    <ligand>
        <name>Mg(2+)</name>
        <dbReference type="ChEBI" id="CHEBI:18420"/>
    </ligand>
</feature>
<dbReference type="PANTHER" id="PTHR10509:SF14">
    <property type="entry name" value="CAFFEOYL-COA O-METHYLTRANSFERASE 3-RELATED"/>
    <property type="match status" value="1"/>
</dbReference>
<feature type="binding site" evidence="4">
    <location>
        <begin position="114"/>
        <end position="115"/>
    </location>
    <ligand>
        <name>S-adenosyl-L-methionine</name>
        <dbReference type="ChEBI" id="CHEBI:59789"/>
    </ligand>
</feature>
<dbReference type="InterPro" id="IPR029063">
    <property type="entry name" value="SAM-dependent_MTases_sf"/>
</dbReference>
<comment type="similarity">
    <text evidence="4">Belongs to the class I-like SAM-binding methyltransferase superfamily. Cation-dependent O-methyltransferase family.</text>
</comment>
<comment type="function">
    <text evidence="4">Catalyzes the methylation of 5-hydroxyuridine (ho5U) to form 5-methoxyuridine (mo5U) at position 34 in tRNAs.</text>
</comment>
<evidence type="ECO:0000256" key="1">
    <source>
        <dbReference type="ARBA" id="ARBA00022603"/>
    </source>
</evidence>
<dbReference type="InterPro" id="IPR050362">
    <property type="entry name" value="Cation-dep_OMT"/>
</dbReference>
<protein>
    <recommendedName>
        <fullName evidence="4">tRNA 5-hydroxyuridine methyltransferase</fullName>
        <ecNumber evidence="4">2.1.1.-</ecNumber>
    </recommendedName>
    <alternativeName>
        <fullName evidence="4">ho5U methyltransferase</fullName>
    </alternativeName>
</protein>
<dbReference type="Proteomes" id="UP000724657">
    <property type="component" value="Unassembled WGS sequence"/>
</dbReference>
<comment type="caution">
    <text evidence="5">The sequence shown here is derived from an EMBL/GenBank/DDBJ whole genome shotgun (WGS) entry which is preliminary data.</text>
</comment>
<feature type="binding site" evidence="4">
    <location>
        <position position="132"/>
    </location>
    <ligand>
        <name>Mg(2+)</name>
        <dbReference type="ChEBI" id="CHEBI:18420"/>
    </ligand>
</feature>